<evidence type="ECO:0000256" key="6">
    <source>
        <dbReference type="SAM" id="SignalP"/>
    </source>
</evidence>
<dbReference type="PROSITE" id="PS00653">
    <property type="entry name" value="GLYCOSYL_HYDROL_F1_2"/>
    <property type="match status" value="2"/>
</dbReference>
<feature type="signal peptide" evidence="6">
    <location>
        <begin position="1"/>
        <end position="18"/>
    </location>
</feature>
<dbReference type="AlphaFoldDB" id="A0A8S4ETA3"/>
<evidence type="ECO:0000256" key="2">
    <source>
        <dbReference type="ARBA" id="ARBA00011738"/>
    </source>
</evidence>
<dbReference type="Proteomes" id="UP000653454">
    <property type="component" value="Unassembled WGS sequence"/>
</dbReference>
<feature type="chain" id="PRO_5035848484" evidence="6">
    <location>
        <begin position="19"/>
        <end position="960"/>
    </location>
</feature>
<dbReference type="SUPFAM" id="SSF51445">
    <property type="entry name" value="(Trans)glycosidases"/>
    <property type="match status" value="2"/>
</dbReference>
<dbReference type="InterPro" id="IPR001360">
    <property type="entry name" value="Glyco_hydro_1"/>
</dbReference>
<protein>
    <submittedName>
        <fullName evidence="7">(diamondback moth) hypothetical protein</fullName>
    </submittedName>
</protein>
<dbReference type="InterPro" id="IPR017853">
    <property type="entry name" value="GH"/>
</dbReference>
<evidence type="ECO:0000256" key="1">
    <source>
        <dbReference type="ARBA" id="ARBA00010838"/>
    </source>
</evidence>
<dbReference type="Gene3D" id="3.20.20.80">
    <property type="entry name" value="Glycosidases"/>
    <property type="match status" value="2"/>
</dbReference>
<gene>
    <name evidence="7" type="ORF">PLXY2_LOCUS6493</name>
</gene>
<evidence type="ECO:0000256" key="4">
    <source>
        <dbReference type="ARBA" id="ARBA00023180"/>
    </source>
</evidence>
<dbReference type="FunFam" id="3.20.20.80:FF:000013">
    <property type="entry name" value="lactase-phlorizin hydrolase"/>
    <property type="match status" value="2"/>
</dbReference>
<keyword evidence="5" id="KW-0326">Glycosidase</keyword>
<evidence type="ECO:0000256" key="5">
    <source>
        <dbReference type="ARBA" id="ARBA00023295"/>
    </source>
</evidence>
<dbReference type="EMBL" id="CAJHNJ030000021">
    <property type="protein sequence ID" value="CAG9118593.1"/>
    <property type="molecule type" value="Genomic_DNA"/>
</dbReference>
<organism evidence="7 8">
    <name type="scientific">Plutella xylostella</name>
    <name type="common">Diamondback moth</name>
    <name type="synonym">Plutella maculipennis</name>
    <dbReference type="NCBI Taxonomy" id="51655"/>
    <lineage>
        <taxon>Eukaryota</taxon>
        <taxon>Metazoa</taxon>
        <taxon>Ecdysozoa</taxon>
        <taxon>Arthropoda</taxon>
        <taxon>Hexapoda</taxon>
        <taxon>Insecta</taxon>
        <taxon>Pterygota</taxon>
        <taxon>Neoptera</taxon>
        <taxon>Endopterygota</taxon>
        <taxon>Lepidoptera</taxon>
        <taxon>Glossata</taxon>
        <taxon>Ditrysia</taxon>
        <taxon>Yponomeutoidea</taxon>
        <taxon>Plutellidae</taxon>
        <taxon>Plutella</taxon>
    </lineage>
</organism>
<dbReference type="PANTHER" id="PTHR10353:SF36">
    <property type="entry name" value="LP05116P"/>
    <property type="match status" value="1"/>
</dbReference>
<keyword evidence="6" id="KW-0732">Signal</keyword>
<keyword evidence="8" id="KW-1185">Reference proteome</keyword>
<dbReference type="Pfam" id="PF00232">
    <property type="entry name" value="Glyco_hydro_1"/>
    <property type="match status" value="2"/>
</dbReference>
<accession>A0A8S4ETA3</accession>
<comment type="similarity">
    <text evidence="1">Belongs to the glycosyl hydrolase 1 family.</text>
</comment>
<name>A0A8S4ETA3_PLUXY</name>
<evidence type="ECO:0000313" key="7">
    <source>
        <dbReference type="EMBL" id="CAG9118593.1"/>
    </source>
</evidence>
<comment type="subunit">
    <text evidence="2">Homodimer.</text>
</comment>
<keyword evidence="3" id="KW-0378">Hydrolase</keyword>
<dbReference type="PRINTS" id="PR00131">
    <property type="entry name" value="GLHYDRLASE1"/>
</dbReference>
<keyword evidence="4" id="KW-0325">Glycoprotein</keyword>
<comment type="caution">
    <text evidence="7">The sequence shown here is derived from an EMBL/GenBank/DDBJ whole genome shotgun (WGS) entry which is preliminary data.</text>
</comment>
<evidence type="ECO:0000313" key="8">
    <source>
        <dbReference type="Proteomes" id="UP000653454"/>
    </source>
</evidence>
<dbReference type="GO" id="GO:0005975">
    <property type="term" value="P:carbohydrate metabolic process"/>
    <property type="evidence" value="ECO:0007669"/>
    <property type="project" value="InterPro"/>
</dbReference>
<reference evidence="7" key="1">
    <citation type="submission" date="2020-11" db="EMBL/GenBank/DDBJ databases">
        <authorList>
            <person name="Whiteford S."/>
        </authorList>
    </citation>
    <scope>NUCLEOTIDE SEQUENCE</scope>
</reference>
<dbReference type="InterPro" id="IPR033132">
    <property type="entry name" value="GH_1_N_CS"/>
</dbReference>
<dbReference type="PANTHER" id="PTHR10353">
    <property type="entry name" value="GLYCOSYL HYDROLASE"/>
    <property type="match status" value="1"/>
</dbReference>
<evidence type="ECO:0000256" key="3">
    <source>
        <dbReference type="ARBA" id="ARBA00022801"/>
    </source>
</evidence>
<proteinExistence type="inferred from homology"/>
<dbReference type="GO" id="GO:0008422">
    <property type="term" value="F:beta-glucosidase activity"/>
    <property type="evidence" value="ECO:0007669"/>
    <property type="project" value="TreeGrafter"/>
</dbReference>
<sequence length="960" mass="108743">MKTVIFMICVVSSCPGLARVGPAGRQFPPDFLFGTSSASYQVEGAWNEDGKGESIWDRFVHRDPPPAKDGSTGDVANDSYHKYKRDIQMLRELGVNTYRFSMSWTRILPTGFSNYINPLGVQYYNNVIDELLKYNIEPIVTIFHFDLPQSLQDLGGFANPLIEGWFEDYARVVFGLYGDRVKKWITINEPRETCSEAYGTVTSAPGLNFSGFADYLCAKYVLICHASAYRLYDREFRASQGGEVGIAYSASWYAPATDSVEDELATELKRQSELTIYVDPVFSEEGGFPAELSTRIAQKSAEQGYPFSRLPAFTDEEKAYVRGTADFLGVNHYCSFLISATKNLQENPRVPSLADDVNVGLVIPDEWPHSALSFMARSPNSLFNVLSYFNARYNKNISYYITENGWAVDEGLEGDRIANYRDNLEGVLDSLDAGIRVKGFMAWTLMDNYEWIRGFSQLVVCLAWSDGSIRRFPPGFMFGVASAAYQVEGGWDADGKGESMWDRSIHEHPDLVSDGTSGDLSADSYHNYKRDVEMLRELGVDFYRFSISWPRVFPDGFTNNKNEAGFQYYDNLIDELLKYNIEPMITMYHFDLPQKLQDLGGWANPLSILWFEDYARNLLEQYGSKVKYWITFNQPNGICMEGYGDGTMAPFVSVKGIAEYICVKNVLLAHARVWKMFNDKFRVKNKGSLGISIAVNWLDPLNNATENVQATDEYREFTIGLYVNPIFSKAGDFPQVVKDIIARNSKEQGFRKSRLPVLTSDEISAIRGSADFLAMNHYTTSLVSRPKKNNHPSPSFEHDANVKLTYSKHWAVAKSPWLRSAPYGLYKALIYLNLKYDYPSIIITENGWSSDPGLDDTQRVDNLRSYLNALLLAIEDGAEVSGYAAWSLMDNFEWTAGLSERFGLYEVDFDAAEKTRTPRKSAFVYKEIIASRIVDEAFEPKSLQMTLSDRRMKMKAKVEL</sequence>